<dbReference type="InterPro" id="IPR009057">
    <property type="entry name" value="Homeodomain-like_sf"/>
</dbReference>
<keyword evidence="6" id="KW-0804">Transcription</keyword>
<evidence type="ECO:0000256" key="3">
    <source>
        <dbReference type="ARBA" id="ARBA00022553"/>
    </source>
</evidence>
<evidence type="ECO:0000256" key="8">
    <source>
        <dbReference type="SAM" id="Phobius"/>
    </source>
</evidence>
<evidence type="ECO:0000259" key="10">
    <source>
        <dbReference type="PROSITE" id="PS50109"/>
    </source>
</evidence>
<dbReference type="InterPro" id="IPR003661">
    <property type="entry name" value="HisK_dim/P_dom"/>
</dbReference>
<feature type="domain" description="HTH araC/xylS-type" evidence="9">
    <location>
        <begin position="858"/>
        <end position="957"/>
    </location>
</feature>
<dbReference type="GO" id="GO:0043565">
    <property type="term" value="F:sequence-specific DNA binding"/>
    <property type="evidence" value="ECO:0007669"/>
    <property type="project" value="InterPro"/>
</dbReference>
<dbReference type="SMART" id="SM00342">
    <property type="entry name" value="HTH_ARAC"/>
    <property type="match status" value="1"/>
</dbReference>
<dbReference type="InterPro" id="IPR011990">
    <property type="entry name" value="TPR-like_helical_dom_sf"/>
</dbReference>
<keyword evidence="5" id="KW-0238">DNA-binding</keyword>
<dbReference type="SMART" id="SM00387">
    <property type="entry name" value="HATPase_c"/>
    <property type="match status" value="1"/>
</dbReference>
<dbReference type="SUPFAM" id="SSF48452">
    <property type="entry name" value="TPR-like"/>
    <property type="match status" value="2"/>
</dbReference>
<dbReference type="Gene3D" id="1.10.10.60">
    <property type="entry name" value="Homeodomain-like"/>
    <property type="match status" value="1"/>
</dbReference>
<gene>
    <name evidence="12" type="ORF">ST44_02410</name>
</gene>
<dbReference type="PROSITE" id="PS01124">
    <property type="entry name" value="HTH_ARAC_FAMILY_2"/>
    <property type="match status" value="1"/>
</dbReference>
<dbReference type="InterPro" id="IPR004358">
    <property type="entry name" value="Sig_transdc_His_kin-like_C"/>
</dbReference>
<dbReference type="Gene3D" id="1.25.40.10">
    <property type="entry name" value="Tetratricopeptide repeat domain"/>
    <property type="match status" value="1"/>
</dbReference>
<dbReference type="Gene3D" id="3.40.50.2300">
    <property type="match status" value="1"/>
</dbReference>
<keyword evidence="8" id="KW-0472">Membrane</keyword>
<keyword evidence="13" id="KW-1185">Reference proteome</keyword>
<evidence type="ECO:0000256" key="2">
    <source>
        <dbReference type="ARBA" id="ARBA00012438"/>
    </source>
</evidence>
<feature type="modified residue" description="4-aspartylphosphate" evidence="7">
    <location>
        <position position="757"/>
    </location>
</feature>
<comment type="caution">
    <text evidence="12">The sequence shown here is derived from an EMBL/GenBank/DDBJ whole genome shotgun (WGS) entry which is preliminary data.</text>
</comment>
<dbReference type="SMART" id="SM00388">
    <property type="entry name" value="HisKA"/>
    <property type="match status" value="1"/>
</dbReference>
<evidence type="ECO:0000256" key="1">
    <source>
        <dbReference type="ARBA" id="ARBA00000085"/>
    </source>
</evidence>
<proteinExistence type="predicted"/>
<organism evidence="12 13">
    <name type="scientific">Prevotella pectinovora</name>
    <dbReference type="NCBI Taxonomy" id="1602169"/>
    <lineage>
        <taxon>Bacteria</taxon>
        <taxon>Pseudomonadati</taxon>
        <taxon>Bacteroidota</taxon>
        <taxon>Bacteroidia</taxon>
        <taxon>Bacteroidales</taxon>
        <taxon>Prevotellaceae</taxon>
        <taxon>Prevotella</taxon>
    </lineage>
</organism>
<dbReference type="PANTHER" id="PTHR43547:SF2">
    <property type="entry name" value="HYBRID SIGNAL TRANSDUCTION HISTIDINE KINASE C"/>
    <property type="match status" value="1"/>
</dbReference>
<comment type="catalytic activity">
    <reaction evidence="1">
        <text>ATP + protein L-histidine = ADP + protein N-phospho-L-histidine.</text>
        <dbReference type="EC" id="2.7.13.3"/>
    </reaction>
</comment>
<name>A0A0D0HF18_9BACT</name>
<dbReference type="Pfam" id="PF02518">
    <property type="entry name" value="HATPase_c"/>
    <property type="match status" value="1"/>
</dbReference>
<dbReference type="InterPro" id="IPR019734">
    <property type="entry name" value="TPR_rpt"/>
</dbReference>
<dbReference type="SUPFAM" id="SSF52172">
    <property type="entry name" value="CheY-like"/>
    <property type="match status" value="1"/>
</dbReference>
<dbReference type="STRING" id="1602171.ST44_02410"/>
<dbReference type="InterPro" id="IPR018062">
    <property type="entry name" value="HTH_AraC-typ_CS"/>
</dbReference>
<dbReference type="SMART" id="SM00028">
    <property type="entry name" value="TPR"/>
    <property type="match status" value="5"/>
</dbReference>
<keyword evidence="8" id="KW-0812">Transmembrane</keyword>
<dbReference type="EMBL" id="JXQK01000023">
    <property type="protein sequence ID" value="KIP64335.1"/>
    <property type="molecule type" value="Genomic_DNA"/>
</dbReference>
<dbReference type="CDD" id="cd17574">
    <property type="entry name" value="REC_OmpR"/>
    <property type="match status" value="1"/>
</dbReference>
<dbReference type="GO" id="GO:0000155">
    <property type="term" value="F:phosphorelay sensor kinase activity"/>
    <property type="evidence" value="ECO:0007669"/>
    <property type="project" value="InterPro"/>
</dbReference>
<keyword evidence="3 7" id="KW-0597">Phosphoprotein</keyword>
<dbReference type="InterPro" id="IPR036890">
    <property type="entry name" value="HATPase_C_sf"/>
</dbReference>
<dbReference type="GO" id="GO:0003700">
    <property type="term" value="F:DNA-binding transcription factor activity"/>
    <property type="evidence" value="ECO:0007669"/>
    <property type="project" value="InterPro"/>
</dbReference>
<dbReference type="InterPro" id="IPR011006">
    <property type="entry name" value="CheY-like_superfamily"/>
</dbReference>
<protein>
    <recommendedName>
        <fullName evidence="2">histidine kinase</fullName>
        <ecNumber evidence="2">2.7.13.3</ecNumber>
    </recommendedName>
</protein>
<dbReference type="CDD" id="cd00082">
    <property type="entry name" value="HisKA"/>
    <property type="match status" value="1"/>
</dbReference>
<dbReference type="Gene3D" id="1.10.287.130">
    <property type="match status" value="1"/>
</dbReference>
<dbReference type="SUPFAM" id="SSF47384">
    <property type="entry name" value="Homodimeric domain of signal transducing histidine kinase"/>
    <property type="match status" value="1"/>
</dbReference>
<dbReference type="Pfam" id="PF00072">
    <property type="entry name" value="Response_reg"/>
    <property type="match status" value="1"/>
</dbReference>
<dbReference type="EC" id="2.7.13.3" evidence="2"/>
<feature type="transmembrane region" description="Helical" evidence="8">
    <location>
        <begin position="368"/>
        <end position="392"/>
    </location>
</feature>
<dbReference type="InterPro" id="IPR003594">
    <property type="entry name" value="HATPase_dom"/>
</dbReference>
<keyword evidence="8" id="KW-1133">Transmembrane helix</keyword>
<accession>A0A0D0HF18</accession>
<dbReference type="PANTHER" id="PTHR43547">
    <property type="entry name" value="TWO-COMPONENT HISTIDINE KINASE"/>
    <property type="match status" value="1"/>
</dbReference>
<dbReference type="CDD" id="cd00075">
    <property type="entry name" value="HATPase"/>
    <property type="match status" value="1"/>
</dbReference>
<dbReference type="PROSITE" id="PS50109">
    <property type="entry name" value="HIS_KIN"/>
    <property type="match status" value="1"/>
</dbReference>
<evidence type="ECO:0000259" key="11">
    <source>
        <dbReference type="PROSITE" id="PS50110"/>
    </source>
</evidence>
<sequence length="958" mass="107757">MSCHSSPSPRVLAMKRYAADSVVNGMKDKEQLDSLVKEAEKSGDYMLEMRSLQKRGRLWRDENRFMKAIACHNRELELARKLGDTIATVQALNNIGTNFRRMGVLDEAVDYHYRALHLGDLFSRRNDKTAMKNRVVSLNGIGNISLTLGDTETADSMFRAALKGEKTLGSHLGQAINYANIGSVFEKRNMLDSAWACYKQSMQQNRLADSDLGISLCYTHFGRLFEKQGRRTEAIAEYRKAYEIMGTSEDRWHAMEPCLALAEIYIKIGDENTAMTYLATADRLAHDLHSLEHQAQIAKLYYDIYAKKDDCRRALHYYRTFDQLSDSLTSEKNIVHMQNMRVRYEHEQRRAEVNALNEEYQTEKSLKWVSIMAAVLLFVLGGVTMSFMLYALRSRKRKQMEQHQMEEMRISFFTNITHEFRTPLTVILGYSRMMEEGKVPAGDMAKVGSMVSRQGTRLLSLINQLLDIQKVKSNIGHPDWHHGDIVLFMANIIESHLNMAHSRQITLMYAPKQKKMMCDFVPDYAQKVLCNLLTNAIKFSKEGGQVLVALEVENDMLTLRIADYGSGIPENEQQHIFEPFYQTESDKKAIGSGVGLALVNQIVKTLGGSITLDSKVDVGSVFTVNVPVKAPAGVDVKPLESLGTIPDDMLLGANTKTGGNNGTSGCGEDNNPVAGDKSDALVDIGANSHDMDDDGGDVADGSSADTRQLVLIVEDNADVAEYMTMQLKARYRLVLARDGEEGLRIATETVPDIIITDLMMPRMDGYELCQRVKESEVLNHIPVIIVTARTTQKDKLRGLQIGVDAYIYKPFDAEELSVTVGNLLEKHRLLRLRYMQAPADDKQAAVETLPPCDRVFLNRVDAAVDELMATDLSVDSVAIALCMSQQQLRRKLNAVSGDTPMAYFRKRQMLKAKDMLDNRDDMSISEIGMKCGFYDMSHFTRIFKQVVGITPSQYRKKA</sequence>
<feature type="domain" description="Histidine kinase" evidence="10">
    <location>
        <begin position="415"/>
        <end position="630"/>
    </location>
</feature>
<evidence type="ECO:0000256" key="6">
    <source>
        <dbReference type="ARBA" id="ARBA00023163"/>
    </source>
</evidence>
<dbReference type="Gene3D" id="3.30.565.10">
    <property type="entry name" value="Histidine kinase-like ATPase, C-terminal domain"/>
    <property type="match status" value="1"/>
</dbReference>
<dbReference type="InterPro" id="IPR018060">
    <property type="entry name" value="HTH_AraC"/>
</dbReference>
<dbReference type="AlphaFoldDB" id="A0A0D0HF18"/>
<dbReference type="SUPFAM" id="SSF46689">
    <property type="entry name" value="Homeodomain-like"/>
    <property type="match status" value="1"/>
</dbReference>
<dbReference type="InterPro" id="IPR036097">
    <property type="entry name" value="HisK_dim/P_sf"/>
</dbReference>
<evidence type="ECO:0000259" key="9">
    <source>
        <dbReference type="PROSITE" id="PS01124"/>
    </source>
</evidence>
<dbReference type="PRINTS" id="PR00344">
    <property type="entry name" value="BCTRLSENSOR"/>
</dbReference>
<dbReference type="InterPro" id="IPR005467">
    <property type="entry name" value="His_kinase_dom"/>
</dbReference>
<dbReference type="InterPro" id="IPR001789">
    <property type="entry name" value="Sig_transdc_resp-reg_receiver"/>
</dbReference>
<dbReference type="PROSITE" id="PS50110">
    <property type="entry name" value="RESPONSE_REGULATORY"/>
    <property type="match status" value="1"/>
</dbReference>
<evidence type="ECO:0000313" key="13">
    <source>
        <dbReference type="Proteomes" id="UP000032046"/>
    </source>
</evidence>
<feature type="domain" description="Response regulatory" evidence="11">
    <location>
        <begin position="709"/>
        <end position="824"/>
    </location>
</feature>
<dbReference type="PROSITE" id="PS00041">
    <property type="entry name" value="HTH_ARAC_FAMILY_1"/>
    <property type="match status" value="1"/>
</dbReference>
<reference evidence="12 13" key="1">
    <citation type="submission" date="2015-01" db="EMBL/GenBank/DDBJ databases">
        <title>Comparative genomics of non-oral Prevotella species.</title>
        <authorList>
            <person name="Accetto T."/>
            <person name="Nograsek B."/>
            <person name="Avgustin G."/>
        </authorList>
    </citation>
    <scope>NUCLEOTIDE SEQUENCE [LARGE SCALE GENOMIC DNA]</scope>
    <source>
        <strain evidence="12 13">P5-119</strain>
    </source>
</reference>
<dbReference type="Pfam" id="PF00512">
    <property type="entry name" value="HisKA"/>
    <property type="match status" value="1"/>
</dbReference>
<dbReference type="SUPFAM" id="SSF55874">
    <property type="entry name" value="ATPase domain of HSP90 chaperone/DNA topoisomerase II/histidine kinase"/>
    <property type="match status" value="1"/>
</dbReference>
<evidence type="ECO:0000256" key="7">
    <source>
        <dbReference type="PROSITE-ProRule" id="PRU00169"/>
    </source>
</evidence>
<evidence type="ECO:0000313" key="12">
    <source>
        <dbReference type="EMBL" id="KIP64335.1"/>
    </source>
</evidence>
<evidence type="ECO:0000256" key="5">
    <source>
        <dbReference type="ARBA" id="ARBA00023125"/>
    </source>
</evidence>
<dbReference type="SMART" id="SM00448">
    <property type="entry name" value="REC"/>
    <property type="match status" value="1"/>
</dbReference>
<dbReference type="Pfam" id="PF13181">
    <property type="entry name" value="TPR_8"/>
    <property type="match status" value="1"/>
</dbReference>
<evidence type="ECO:0000256" key="4">
    <source>
        <dbReference type="ARBA" id="ARBA00023015"/>
    </source>
</evidence>
<dbReference type="Proteomes" id="UP000032046">
    <property type="component" value="Unassembled WGS sequence"/>
</dbReference>
<keyword evidence="4" id="KW-0805">Transcription regulation</keyword>
<dbReference type="Pfam" id="PF12833">
    <property type="entry name" value="HTH_18"/>
    <property type="match status" value="1"/>
</dbReference>